<dbReference type="PROSITE" id="PS51318">
    <property type="entry name" value="TAT"/>
    <property type="match status" value="1"/>
</dbReference>
<comment type="caution">
    <text evidence="3">The sequence shown here is derived from an EMBL/GenBank/DDBJ whole genome shotgun (WGS) entry which is preliminary data.</text>
</comment>
<dbReference type="PROSITE" id="PS51257">
    <property type="entry name" value="PROKAR_LIPOPROTEIN"/>
    <property type="match status" value="1"/>
</dbReference>
<dbReference type="Gene3D" id="3.40.190.10">
    <property type="entry name" value="Periplasmic binding protein-like II"/>
    <property type="match status" value="1"/>
</dbReference>
<evidence type="ECO:0000313" key="4">
    <source>
        <dbReference type="Proteomes" id="UP000572635"/>
    </source>
</evidence>
<dbReference type="GO" id="GO:0042597">
    <property type="term" value="C:periplasmic space"/>
    <property type="evidence" value="ECO:0007669"/>
    <property type="project" value="UniProtKB-ARBA"/>
</dbReference>
<keyword evidence="1" id="KW-0732">Signal</keyword>
<sequence>MNDRRRRALAAVPAAGLVLAATACGGPPAPAGAALDLTPTTAAPAAGLDEVTWMLAKEPTSFDLDAESGTEQNAVLANVCERLMRVTPELGTEPHLASSAEWQGDDTVVFELDPDAAFRDGTPITADDVVWSMERHAAEGADESDEYANVEEITATGEHQVTVRMSQRDAVFVPAMAGNGGIVYDRRVIEADGDAYGTPQGSDACTGPYRLAEWRSGDRVVLERDPGYWDAGGAARTERVVFRWAEENAVVNTLTTGEADGAYLDTASAAVPLLRDDTVQVFQGPSTNVWSLITTERGGLADPRLRRALSLALERDGIARAAFGGMAEPWSAPLGPGGWGYETDRFQQAYDGLRGAPADPGEADLAEARDLVREAGAPDEPIVVASDGEPARTVIANAVVDAAGKIGLQARIATVPRQQFGSYYVDADLREEVDLFSDEYWISKNDPVGFYKNGASDAGVNFSGFADDGYDRLVKQAQSATDDAERAELAVELQDRWTEAMPWIPVVQTPTTLAMRSEITGAPASAAFMSYPWAADLGAGEESGR</sequence>
<feature type="chain" id="PRO_5039412097" evidence="1">
    <location>
        <begin position="24"/>
        <end position="545"/>
    </location>
</feature>
<dbReference type="InterPro" id="IPR030678">
    <property type="entry name" value="Peptide/Ni-bd"/>
</dbReference>
<dbReference type="Gene3D" id="3.10.105.10">
    <property type="entry name" value="Dipeptide-binding Protein, Domain 3"/>
    <property type="match status" value="1"/>
</dbReference>
<protein>
    <submittedName>
        <fullName evidence="3">Peptide/nickel transport system substrate-binding protein</fullName>
    </submittedName>
</protein>
<dbReference type="Proteomes" id="UP000572635">
    <property type="component" value="Unassembled WGS sequence"/>
</dbReference>
<dbReference type="Gene3D" id="3.90.76.10">
    <property type="entry name" value="Dipeptide-binding Protein, Domain 1"/>
    <property type="match status" value="1"/>
</dbReference>
<evidence type="ECO:0000313" key="3">
    <source>
        <dbReference type="EMBL" id="MBB5434272.1"/>
    </source>
</evidence>
<name>A0A7W8QPL3_9ACTN</name>
<dbReference type="GO" id="GO:0043190">
    <property type="term" value="C:ATP-binding cassette (ABC) transporter complex"/>
    <property type="evidence" value="ECO:0007669"/>
    <property type="project" value="InterPro"/>
</dbReference>
<dbReference type="PANTHER" id="PTHR30290">
    <property type="entry name" value="PERIPLASMIC BINDING COMPONENT OF ABC TRANSPORTER"/>
    <property type="match status" value="1"/>
</dbReference>
<keyword evidence="4" id="KW-1185">Reference proteome</keyword>
<feature type="signal peptide" evidence="1">
    <location>
        <begin position="1"/>
        <end position="23"/>
    </location>
</feature>
<accession>A0A7W8QPL3</accession>
<dbReference type="Pfam" id="PF00496">
    <property type="entry name" value="SBP_bac_5"/>
    <property type="match status" value="1"/>
</dbReference>
<dbReference type="RefSeq" id="WP_184394762.1">
    <property type="nucleotide sequence ID" value="NZ_BAAAJD010000121.1"/>
</dbReference>
<reference evidence="3 4" key="1">
    <citation type="submission" date="2020-08" db="EMBL/GenBank/DDBJ databases">
        <title>Sequencing the genomes of 1000 actinobacteria strains.</title>
        <authorList>
            <person name="Klenk H.-P."/>
        </authorList>
    </citation>
    <scope>NUCLEOTIDE SEQUENCE [LARGE SCALE GENOMIC DNA]</scope>
    <source>
        <strain evidence="3 4">DSM 44551</strain>
    </source>
</reference>
<dbReference type="EMBL" id="JACHDB010000001">
    <property type="protein sequence ID" value="MBB5434272.1"/>
    <property type="molecule type" value="Genomic_DNA"/>
</dbReference>
<feature type="domain" description="Solute-binding protein family 5" evidence="2">
    <location>
        <begin position="93"/>
        <end position="459"/>
    </location>
</feature>
<dbReference type="InterPro" id="IPR039424">
    <property type="entry name" value="SBP_5"/>
</dbReference>
<dbReference type="AlphaFoldDB" id="A0A7W8QPL3"/>
<dbReference type="InterPro" id="IPR000914">
    <property type="entry name" value="SBP_5_dom"/>
</dbReference>
<evidence type="ECO:0000256" key="1">
    <source>
        <dbReference type="SAM" id="SignalP"/>
    </source>
</evidence>
<dbReference type="PIRSF" id="PIRSF002741">
    <property type="entry name" value="MppA"/>
    <property type="match status" value="1"/>
</dbReference>
<dbReference type="CDD" id="cd00995">
    <property type="entry name" value="PBP2_NikA_DppA_OppA_like"/>
    <property type="match status" value="1"/>
</dbReference>
<dbReference type="SUPFAM" id="SSF53850">
    <property type="entry name" value="Periplasmic binding protein-like II"/>
    <property type="match status" value="1"/>
</dbReference>
<gene>
    <name evidence="3" type="ORF">HDA36_004356</name>
</gene>
<dbReference type="GO" id="GO:1904680">
    <property type="term" value="F:peptide transmembrane transporter activity"/>
    <property type="evidence" value="ECO:0007669"/>
    <property type="project" value="TreeGrafter"/>
</dbReference>
<dbReference type="InterPro" id="IPR006311">
    <property type="entry name" value="TAT_signal"/>
</dbReference>
<organism evidence="3 4">
    <name type="scientific">Nocardiopsis composta</name>
    <dbReference type="NCBI Taxonomy" id="157465"/>
    <lineage>
        <taxon>Bacteria</taxon>
        <taxon>Bacillati</taxon>
        <taxon>Actinomycetota</taxon>
        <taxon>Actinomycetes</taxon>
        <taxon>Streptosporangiales</taxon>
        <taxon>Nocardiopsidaceae</taxon>
        <taxon>Nocardiopsis</taxon>
    </lineage>
</organism>
<proteinExistence type="predicted"/>
<evidence type="ECO:0000259" key="2">
    <source>
        <dbReference type="Pfam" id="PF00496"/>
    </source>
</evidence>
<dbReference type="GO" id="GO:0015833">
    <property type="term" value="P:peptide transport"/>
    <property type="evidence" value="ECO:0007669"/>
    <property type="project" value="TreeGrafter"/>
</dbReference>